<protein>
    <submittedName>
        <fullName evidence="9">MFS transporter</fullName>
    </submittedName>
</protein>
<dbReference type="PROSITE" id="PS50850">
    <property type="entry name" value="MFS"/>
    <property type="match status" value="1"/>
</dbReference>
<dbReference type="Pfam" id="PF07690">
    <property type="entry name" value="MFS_1"/>
    <property type="match status" value="1"/>
</dbReference>
<comment type="caution">
    <text evidence="9">The sequence shown here is derived from an EMBL/GenBank/DDBJ whole genome shotgun (WGS) entry which is preliminary data.</text>
</comment>
<dbReference type="InterPro" id="IPR011701">
    <property type="entry name" value="MFS"/>
</dbReference>
<evidence type="ECO:0000256" key="6">
    <source>
        <dbReference type="ARBA" id="ARBA00023136"/>
    </source>
</evidence>
<dbReference type="InterPro" id="IPR020846">
    <property type="entry name" value="MFS_dom"/>
</dbReference>
<dbReference type="PRINTS" id="PR01036">
    <property type="entry name" value="TCRTETB"/>
</dbReference>
<keyword evidence="5 7" id="KW-1133">Transmembrane helix</keyword>
<dbReference type="PANTHER" id="PTHR42718">
    <property type="entry name" value="MAJOR FACILITATOR SUPERFAMILY MULTIDRUG TRANSPORTER MFSC"/>
    <property type="match status" value="1"/>
</dbReference>
<dbReference type="CDD" id="cd17321">
    <property type="entry name" value="MFS_MMR_MDR_like"/>
    <property type="match status" value="1"/>
</dbReference>
<feature type="transmembrane region" description="Helical" evidence="7">
    <location>
        <begin position="46"/>
        <end position="64"/>
    </location>
</feature>
<keyword evidence="2" id="KW-0813">Transport</keyword>
<feature type="transmembrane region" description="Helical" evidence="7">
    <location>
        <begin position="259"/>
        <end position="287"/>
    </location>
</feature>
<dbReference type="SUPFAM" id="SSF103473">
    <property type="entry name" value="MFS general substrate transporter"/>
    <property type="match status" value="1"/>
</dbReference>
<feature type="transmembrane region" description="Helical" evidence="7">
    <location>
        <begin position="400"/>
        <end position="419"/>
    </location>
</feature>
<keyword evidence="6 7" id="KW-0472">Membrane</keyword>
<evidence type="ECO:0000256" key="1">
    <source>
        <dbReference type="ARBA" id="ARBA00004651"/>
    </source>
</evidence>
<sequence>MQRMSLSTIALIAVCCGYLIGPMGMAAVNVAIPALAADLNASAEKVGWLPTLYLLSNVAFMLPFGKLADNYGRKRVYAWGMGLNAFAALMCGLVSNIDTLLFWRFIQGMAGAMIFGTGVAIITSVVPQHKRGSALGIVAACVYVGLTMAPAIGGYLTEWLGWRWVFFFQVPLVVALLIFMALKLPGDWMNTDKERFDWPGTAIFVAFAICLVYGLSRIHDTTGIGIFGLAIVALMIFVRHQSRRQHPLIRVQMFRESRVFSLSLTTSFFMYGSNFAIVFLMSLYLQYVKGFGPAEAGKILMLQALMMALVAPIAGRLADRFQARILATTGCAIVAIGFACLTQIDMQTSAGYISLALILVGLGFGLFSTPNNNAIMGAVDQREVGVASASMNLSRTIGNLFGMSLINLMIQYYLGAIALSVEQSAAIMDTISVALIMSLCFVLLACMTSAVRGQQALGGSESLKT</sequence>
<feature type="transmembrane region" description="Helical" evidence="7">
    <location>
        <begin position="221"/>
        <end position="238"/>
    </location>
</feature>
<evidence type="ECO:0000256" key="2">
    <source>
        <dbReference type="ARBA" id="ARBA00022448"/>
    </source>
</evidence>
<organism evidence="9 10">
    <name type="scientific">Alteromonas arenosi</name>
    <dbReference type="NCBI Taxonomy" id="3055817"/>
    <lineage>
        <taxon>Bacteria</taxon>
        <taxon>Pseudomonadati</taxon>
        <taxon>Pseudomonadota</taxon>
        <taxon>Gammaproteobacteria</taxon>
        <taxon>Alteromonadales</taxon>
        <taxon>Alteromonadaceae</taxon>
        <taxon>Alteromonas/Salinimonas group</taxon>
        <taxon>Alteromonas</taxon>
    </lineage>
</organism>
<dbReference type="PANTHER" id="PTHR42718:SF46">
    <property type="entry name" value="BLR6921 PROTEIN"/>
    <property type="match status" value="1"/>
</dbReference>
<keyword evidence="10" id="KW-1185">Reference proteome</keyword>
<dbReference type="EMBL" id="JAUCBP010000002">
    <property type="protein sequence ID" value="MDM7859593.1"/>
    <property type="molecule type" value="Genomic_DNA"/>
</dbReference>
<accession>A0ABT7STS7</accession>
<dbReference type="Gene3D" id="1.20.1720.10">
    <property type="entry name" value="Multidrug resistance protein D"/>
    <property type="match status" value="1"/>
</dbReference>
<evidence type="ECO:0000256" key="3">
    <source>
        <dbReference type="ARBA" id="ARBA00022475"/>
    </source>
</evidence>
<feature type="transmembrane region" description="Helical" evidence="7">
    <location>
        <begin position="76"/>
        <end position="95"/>
    </location>
</feature>
<keyword evidence="3" id="KW-1003">Cell membrane</keyword>
<evidence type="ECO:0000313" key="9">
    <source>
        <dbReference type="EMBL" id="MDM7859593.1"/>
    </source>
</evidence>
<feature type="transmembrane region" description="Helical" evidence="7">
    <location>
        <begin position="101"/>
        <end position="122"/>
    </location>
</feature>
<evidence type="ECO:0000259" key="8">
    <source>
        <dbReference type="PROSITE" id="PS50850"/>
    </source>
</evidence>
<keyword evidence="4 7" id="KW-0812">Transmembrane</keyword>
<proteinExistence type="predicted"/>
<feature type="transmembrane region" description="Helical" evidence="7">
    <location>
        <begin position="350"/>
        <end position="367"/>
    </location>
</feature>
<feature type="transmembrane region" description="Helical" evidence="7">
    <location>
        <begin position="196"/>
        <end position="215"/>
    </location>
</feature>
<evidence type="ECO:0000256" key="4">
    <source>
        <dbReference type="ARBA" id="ARBA00022692"/>
    </source>
</evidence>
<dbReference type="Gene3D" id="1.20.1250.20">
    <property type="entry name" value="MFS general substrate transporter like domains"/>
    <property type="match status" value="1"/>
</dbReference>
<feature type="transmembrane region" description="Helical" evidence="7">
    <location>
        <begin position="325"/>
        <end position="344"/>
    </location>
</feature>
<feature type="domain" description="Major facilitator superfamily (MFS) profile" evidence="8">
    <location>
        <begin position="10"/>
        <end position="449"/>
    </location>
</feature>
<reference evidence="9 10" key="1">
    <citation type="submission" date="2023-06" db="EMBL/GenBank/DDBJ databases">
        <title>Alteromonas sp. ASW11-36 isolated from intertidal sand.</title>
        <authorList>
            <person name="Li Y."/>
        </authorList>
    </citation>
    <scope>NUCLEOTIDE SEQUENCE [LARGE SCALE GENOMIC DNA]</scope>
    <source>
        <strain evidence="9 10">ASW11-36</strain>
    </source>
</reference>
<feature type="transmembrane region" description="Helical" evidence="7">
    <location>
        <begin position="425"/>
        <end position="446"/>
    </location>
</feature>
<comment type="subcellular location">
    <subcellularLocation>
        <location evidence="1">Cell membrane</location>
        <topology evidence="1">Multi-pass membrane protein</topology>
    </subcellularLocation>
</comment>
<feature type="transmembrane region" description="Helical" evidence="7">
    <location>
        <begin position="162"/>
        <end position="184"/>
    </location>
</feature>
<gene>
    <name evidence="9" type="ORF">QTP81_03100</name>
</gene>
<evidence type="ECO:0000256" key="7">
    <source>
        <dbReference type="SAM" id="Phobius"/>
    </source>
</evidence>
<evidence type="ECO:0000313" key="10">
    <source>
        <dbReference type="Proteomes" id="UP001234343"/>
    </source>
</evidence>
<feature type="transmembrane region" description="Helical" evidence="7">
    <location>
        <begin position="299"/>
        <end position="318"/>
    </location>
</feature>
<name>A0ABT7STS7_9ALTE</name>
<dbReference type="RefSeq" id="WP_289363658.1">
    <property type="nucleotide sequence ID" value="NZ_JAUCBP010000002.1"/>
</dbReference>
<evidence type="ECO:0000256" key="5">
    <source>
        <dbReference type="ARBA" id="ARBA00022989"/>
    </source>
</evidence>
<dbReference type="InterPro" id="IPR036259">
    <property type="entry name" value="MFS_trans_sf"/>
</dbReference>
<feature type="transmembrane region" description="Helical" evidence="7">
    <location>
        <begin position="134"/>
        <end position="156"/>
    </location>
</feature>
<dbReference type="Proteomes" id="UP001234343">
    <property type="component" value="Unassembled WGS sequence"/>
</dbReference>